<keyword evidence="2" id="KW-0378">Hydrolase</keyword>
<name>A0A383B705_9ZZZZ</name>
<gene>
    <name evidence="3" type="ORF">METZ01_LOCUS468012</name>
</gene>
<dbReference type="PANTHER" id="PTHR43213:SF5">
    <property type="entry name" value="BIFUNCTIONAL DTTP_UTP PYROPHOSPHATASE_METHYLTRANSFERASE PROTEIN-RELATED"/>
    <property type="match status" value="1"/>
</dbReference>
<dbReference type="GO" id="GO:0047429">
    <property type="term" value="F:nucleoside triphosphate diphosphatase activity"/>
    <property type="evidence" value="ECO:0007669"/>
    <property type="project" value="InterPro"/>
</dbReference>
<protein>
    <recommendedName>
        <fullName evidence="4">Septum formation protein Maf</fullName>
    </recommendedName>
</protein>
<dbReference type="Pfam" id="PF02545">
    <property type="entry name" value="Maf"/>
    <property type="match status" value="1"/>
</dbReference>
<evidence type="ECO:0000256" key="2">
    <source>
        <dbReference type="ARBA" id="ARBA00022801"/>
    </source>
</evidence>
<sequence>VSSKDKISTESFILASGSEIRKKILSDQGVTFSVIKPELDEEDLKSSIKNLTFKQQTIRLASAKAKEVSEKHCNNYVVGADTMCVCDKKVFNKPGNLENAKNTLLFLSGKKHFLYSGSCIFLKGKSLWTHCETVTLKMKDLSKEEIISYLEKDKPFECSGSYRYE</sequence>
<proteinExistence type="predicted"/>
<dbReference type="AlphaFoldDB" id="A0A383B705"/>
<comment type="cofactor">
    <cofactor evidence="1">
        <name>a divalent metal cation</name>
        <dbReference type="ChEBI" id="CHEBI:60240"/>
    </cofactor>
</comment>
<organism evidence="3">
    <name type="scientific">marine metagenome</name>
    <dbReference type="NCBI Taxonomy" id="408172"/>
    <lineage>
        <taxon>unclassified sequences</taxon>
        <taxon>metagenomes</taxon>
        <taxon>ecological metagenomes</taxon>
    </lineage>
</organism>
<dbReference type="Gene3D" id="3.90.950.10">
    <property type="match status" value="1"/>
</dbReference>
<dbReference type="InterPro" id="IPR003697">
    <property type="entry name" value="Maf-like"/>
</dbReference>
<dbReference type="EMBL" id="UINC01197591">
    <property type="protein sequence ID" value="SVE15158.1"/>
    <property type="molecule type" value="Genomic_DNA"/>
</dbReference>
<feature type="non-terminal residue" evidence="3">
    <location>
        <position position="165"/>
    </location>
</feature>
<dbReference type="SUPFAM" id="SSF52972">
    <property type="entry name" value="ITPase-like"/>
    <property type="match status" value="1"/>
</dbReference>
<reference evidence="3" key="1">
    <citation type="submission" date="2018-05" db="EMBL/GenBank/DDBJ databases">
        <authorList>
            <person name="Lanie J.A."/>
            <person name="Ng W.-L."/>
            <person name="Kazmierczak K.M."/>
            <person name="Andrzejewski T.M."/>
            <person name="Davidsen T.M."/>
            <person name="Wayne K.J."/>
            <person name="Tettelin H."/>
            <person name="Glass J.I."/>
            <person name="Rusch D."/>
            <person name="Podicherti R."/>
            <person name="Tsui H.-C.T."/>
            <person name="Winkler M.E."/>
        </authorList>
    </citation>
    <scope>NUCLEOTIDE SEQUENCE</scope>
</reference>
<evidence type="ECO:0000313" key="3">
    <source>
        <dbReference type="EMBL" id="SVE15158.1"/>
    </source>
</evidence>
<feature type="non-terminal residue" evidence="3">
    <location>
        <position position="1"/>
    </location>
</feature>
<dbReference type="PANTHER" id="PTHR43213">
    <property type="entry name" value="BIFUNCTIONAL DTTP/UTP PYROPHOSPHATASE/METHYLTRANSFERASE PROTEIN-RELATED"/>
    <property type="match status" value="1"/>
</dbReference>
<dbReference type="PIRSF" id="PIRSF006305">
    <property type="entry name" value="Maf"/>
    <property type="match status" value="1"/>
</dbReference>
<evidence type="ECO:0000256" key="1">
    <source>
        <dbReference type="ARBA" id="ARBA00001968"/>
    </source>
</evidence>
<dbReference type="InterPro" id="IPR029001">
    <property type="entry name" value="ITPase-like_fam"/>
</dbReference>
<accession>A0A383B705</accession>
<evidence type="ECO:0008006" key="4">
    <source>
        <dbReference type="Google" id="ProtNLM"/>
    </source>
</evidence>